<dbReference type="PROSITE" id="PS50234">
    <property type="entry name" value="VWFA"/>
    <property type="match status" value="1"/>
</dbReference>
<evidence type="ECO:0000256" key="10">
    <source>
        <dbReference type="ARBA" id="ARBA00023214"/>
    </source>
</evidence>
<gene>
    <name evidence="15" type="primary">LOC117346368</name>
</gene>
<dbReference type="FunFam" id="3.40.50.410:FF:000034">
    <property type="entry name" value="calcium-activated chloride channel regulator 1"/>
    <property type="match status" value="1"/>
</dbReference>
<keyword evidence="14" id="KW-1185">Reference proteome</keyword>
<evidence type="ECO:0000256" key="9">
    <source>
        <dbReference type="ARBA" id="ARBA00023180"/>
    </source>
</evidence>
<evidence type="ECO:0000256" key="8">
    <source>
        <dbReference type="ARBA" id="ARBA00023049"/>
    </source>
</evidence>
<dbReference type="Proteomes" id="UP000515159">
    <property type="component" value="Chromosome 12"/>
</dbReference>
<dbReference type="PANTHER" id="PTHR10579:SF172">
    <property type="entry name" value="CALCIUM-ACTIVATED CHLORIDE CHANNEL REGULATOR 4 PRECURSOR-RELATED"/>
    <property type="match status" value="1"/>
</dbReference>
<dbReference type="InterPro" id="IPR036465">
    <property type="entry name" value="vWFA_dom_sf"/>
</dbReference>
<keyword evidence="11" id="KW-0472">Membrane</keyword>
<dbReference type="GeneID" id="117346368"/>
<dbReference type="Pfam" id="PF13519">
    <property type="entry name" value="VWA_2"/>
    <property type="match status" value="1"/>
</dbReference>
<dbReference type="KEGG" id="gsh:117346368"/>
<dbReference type="Gene3D" id="3.40.50.410">
    <property type="entry name" value="von Willebrand factor, type A domain"/>
    <property type="match status" value="1"/>
</dbReference>
<keyword evidence="4" id="KW-0479">Metal-binding</keyword>
<keyword evidence="5 12" id="KW-0732">Signal</keyword>
<evidence type="ECO:0000313" key="15">
    <source>
        <dbReference type="RefSeq" id="XP_033771694.1"/>
    </source>
</evidence>
<feature type="chain" id="PRO_5028102897" evidence="12">
    <location>
        <begin position="22"/>
        <end position="954"/>
    </location>
</feature>
<dbReference type="InterPro" id="IPR013783">
    <property type="entry name" value="Ig-like_fold"/>
</dbReference>
<evidence type="ECO:0000256" key="6">
    <source>
        <dbReference type="ARBA" id="ARBA00022801"/>
    </source>
</evidence>
<feature type="domain" description="VWFA" evidence="13">
    <location>
        <begin position="307"/>
        <end position="477"/>
    </location>
</feature>
<evidence type="ECO:0000256" key="7">
    <source>
        <dbReference type="ARBA" id="ARBA00022833"/>
    </source>
</evidence>
<sequence>MLFFKSIVFLWALQLLSVVEGSMVQLNNGGYENIVIAINPSIPENQRIIDSIKSMIKEASTYLFHATKKHAFIRSVKILIPLTWPPKNYSPVKTESYDKADVIVANPFLKYGDDPYTLQYGGCGEKGKYIHFTPEFLTNDSLLNLYGSRGRVFVHEWAHLRWGVFDEYNNEKPFYVSSANQVEATRCSAHIAGIYVSKDCTDASCLSKTCSYNQSTALYEEGCKFLPDKNQNTTASIMYMQALSEVVEFCNNSTHNSEAPNLHNRMCKARSTWDVINMSPDLKNPPLSSTNPPSEPVFSLLQIRDRVVCLVLDVSGSMSASNRINRLGQAAELFLLQIIETDSHVGIVTFHSSASVSAWLTQIDSMATRKRLVTLLPKIASGGTNICEGVRAGFQVNEKLYGNKDGTEIVLLTDGEDNGISSCFNEVQRSGAIIHTIALGPSADKGLETLSNLTGGLQFAATDSLDSNGLIDAFTGISSGSGNLSQQSIQLESSGLRTDPSQCFVGRVTIDNTVGNDTFFVVTWELSIPSIQVEDPVGKIYLNTQFTIDATTRTARLQISGTAQAGDWIYRLCNTHTSSQVLSMTVTSRPANPNVPPVIVNAHMNKVTNNYPNPMVVYAEVSQGFLPVLRANVTAIIEPATGNPVTLELDDNGAGADISKNDGIYSKYFTAYSGNGRYNLKVRVQGKDKITRYGFRLQHRALYMPGYVENGKIQMNPTRPTVSDDDIQVNLGSFSRTASGGSFVVNSVPPGPLPDVFPPSDTTDLEANIAENNIALSWTAPGDNFDVGQAARYDIRMSENRLQLRDHFETATAINTSSLKPQPSGSSETFSFVPDNLILKNGTKIYFALRAFDNSNCTSGISNTAMAVLFIPPTPVPTIESIPTTAPVNITTRPVEITTLEPPTSAHPEKSPAFSVTIVVLIVCATVIIVSLIASITICVVSGNKKRRKPETGF</sequence>
<evidence type="ECO:0000256" key="1">
    <source>
        <dbReference type="ARBA" id="ARBA00006398"/>
    </source>
</evidence>
<keyword evidence="2" id="KW-0813">Transport</keyword>
<dbReference type="FunCoup" id="A0A6P8NM74">
    <property type="interactions" value="207"/>
</dbReference>
<dbReference type="Gene3D" id="2.60.40.10">
    <property type="entry name" value="Immunoglobulins"/>
    <property type="match status" value="1"/>
</dbReference>
<dbReference type="GO" id="GO:0008237">
    <property type="term" value="F:metallopeptidase activity"/>
    <property type="evidence" value="ECO:0007669"/>
    <property type="project" value="UniProtKB-KW"/>
</dbReference>
<evidence type="ECO:0000256" key="2">
    <source>
        <dbReference type="ARBA" id="ARBA00022448"/>
    </source>
</evidence>
<dbReference type="AlphaFoldDB" id="A0A6P8NM74"/>
<dbReference type="SMART" id="SM00327">
    <property type="entry name" value="VWA"/>
    <property type="match status" value="1"/>
</dbReference>
<evidence type="ECO:0000313" key="14">
    <source>
        <dbReference type="Proteomes" id="UP000515159"/>
    </source>
</evidence>
<keyword evidence="9" id="KW-0325">Glycoprotein</keyword>
<keyword evidence="6" id="KW-0378">Hydrolase</keyword>
<dbReference type="CDD" id="cd00198">
    <property type="entry name" value="vWFA"/>
    <property type="match status" value="1"/>
</dbReference>
<evidence type="ECO:0000259" key="13">
    <source>
        <dbReference type="PROSITE" id="PS50234"/>
    </source>
</evidence>
<name>A0A6P8NM74_GEOSA</name>
<keyword evidence="8" id="KW-0482">Metalloprotease</keyword>
<dbReference type="Pfam" id="PF08434">
    <property type="entry name" value="CLCA"/>
    <property type="match status" value="1"/>
</dbReference>
<keyword evidence="3" id="KW-0645">Protease</keyword>
<keyword evidence="11" id="KW-0812">Transmembrane</keyword>
<evidence type="ECO:0000256" key="12">
    <source>
        <dbReference type="SAM" id="SignalP"/>
    </source>
</evidence>
<evidence type="ECO:0000256" key="4">
    <source>
        <dbReference type="ARBA" id="ARBA00022723"/>
    </source>
</evidence>
<dbReference type="GO" id="GO:0005229">
    <property type="term" value="F:intracellularly calcium-gated chloride channel activity"/>
    <property type="evidence" value="ECO:0007669"/>
    <property type="project" value="InterPro"/>
</dbReference>
<dbReference type="InterPro" id="IPR051266">
    <property type="entry name" value="CLCR"/>
</dbReference>
<keyword evidence="10" id="KW-0868">Chloride</keyword>
<proteinExistence type="inferred from homology"/>
<reference evidence="15" key="1">
    <citation type="submission" date="2025-08" db="UniProtKB">
        <authorList>
            <consortium name="RefSeq"/>
        </authorList>
    </citation>
    <scope>IDENTIFICATION</scope>
</reference>
<comment type="similarity">
    <text evidence="1">Belongs to the CLCR family.</text>
</comment>
<dbReference type="OrthoDB" id="687730at2759"/>
<dbReference type="GO" id="GO:0006508">
    <property type="term" value="P:proteolysis"/>
    <property type="evidence" value="ECO:0007669"/>
    <property type="project" value="UniProtKB-KW"/>
</dbReference>
<dbReference type="InterPro" id="IPR004727">
    <property type="entry name" value="CLCA_chordata"/>
</dbReference>
<feature type="signal peptide" evidence="12">
    <location>
        <begin position="1"/>
        <end position="21"/>
    </location>
</feature>
<dbReference type="NCBIfam" id="TIGR00868">
    <property type="entry name" value="hCaCC"/>
    <property type="match status" value="1"/>
</dbReference>
<evidence type="ECO:0000256" key="3">
    <source>
        <dbReference type="ARBA" id="ARBA00022670"/>
    </source>
</evidence>
<feature type="transmembrane region" description="Helical" evidence="11">
    <location>
        <begin position="913"/>
        <end position="941"/>
    </location>
</feature>
<dbReference type="NCBIfam" id="NF041940">
    <property type="entry name" value="choice_anch_X"/>
    <property type="match status" value="1"/>
</dbReference>
<evidence type="ECO:0000256" key="5">
    <source>
        <dbReference type="ARBA" id="ARBA00022729"/>
    </source>
</evidence>
<dbReference type="InterPro" id="IPR002035">
    <property type="entry name" value="VWF_A"/>
</dbReference>
<keyword evidence="7" id="KW-0862">Zinc</keyword>
<accession>A0A6P8NM74</accession>
<protein>
    <submittedName>
        <fullName evidence="15">Calcium-activated chloride channel regulator 1-like</fullName>
    </submittedName>
</protein>
<dbReference type="InterPro" id="IPR013642">
    <property type="entry name" value="CLCA_N"/>
</dbReference>
<dbReference type="PANTHER" id="PTHR10579">
    <property type="entry name" value="CALCIUM-ACTIVATED CHLORIDE CHANNEL REGULATOR"/>
    <property type="match status" value="1"/>
</dbReference>
<dbReference type="GO" id="GO:0005886">
    <property type="term" value="C:plasma membrane"/>
    <property type="evidence" value="ECO:0007669"/>
    <property type="project" value="TreeGrafter"/>
</dbReference>
<dbReference type="InParanoid" id="A0A6P8NM74"/>
<dbReference type="SUPFAM" id="SSF53300">
    <property type="entry name" value="vWA-like"/>
    <property type="match status" value="1"/>
</dbReference>
<organism evidence="14 15">
    <name type="scientific">Geotrypetes seraphini</name>
    <name type="common">Gaboon caecilian</name>
    <name type="synonym">Caecilia seraphini</name>
    <dbReference type="NCBI Taxonomy" id="260995"/>
    <lineage>
        <taxon>Eukaryota</taxon>
        <taxon>Metazoa</taxon>
        <taxon>Chordata</taxon>
        <taxon>Craniata</taxon>
        <taxon>Vertebrata</taxon>
        <taxon>Euteleostomi</taxon>
        <taxon>Amphibia</taxon>
        <taxon>Gymnophiona</taxon>
        <taxon>Geotrypetes</taxon>
    </lineage>
</organism>
<dbReference type="GO" id="GO:0046872">
    <property type="term" value="F:metal ion binding"/>
    <property type="evidence" value="ECO:0007669"/>
    <property type="project" value="UniProtKB-KW"/>
</dbReference>
<evidence type="ECO:0000256" key="11">
    <source>
        <dbReference type="SAM" id="Phobius"/>
    </source>
</evidence>
<keyword evidence="11" id="KW-1133">Transmembrane helix</keyword>
<dbReference type="RefSeq" id="XP_033771694.1">
    <property type="nucleotide sequence ID" value="XM_033915803.1"/>
</dbReference>